<comment type="caution">
    <text evidence="1">The sequence shown here is derived from an EMBL/GenBank/DDBJ whole genome shotgun (WGS) entry which is preliminary data.</text>
</comment>
<reference evidence="1" key="2">
    <citation type="journal article" date="2020" name="Nat. Commun.">
        <title>Large-scale genome sequencing of mycorrhizal fungi provides insights into the early evolution of symbiotic traits.</title>
        <authorList>
            <person name="Miyauchi S."/>
            <person name="Kiss E."/>
            <person name="Kuo A."/>
            <person name="Drula E."/>
            <person name="Kohler A."/>
            <person name="Sanchez-Garcia M."/>
            <person name="Morin E."/>
            <person name="Andreopoulos B."/>
            <person name="Barry K.W."/>
            <person name="Bonito G."/>
            <person name="Buee M."/>
            <person name="Carver A."/>
            <person name="Chen C."/>
            <person name="Cichocki N."/>
            <person name="Clum A."/>
            <person name="Culley D."/>
            <person name="Crous P.W."/>
            <person name="Fauchery L."/>
            <person name="Girlanda M."/>
            <person name="Hayes R.D."/>
            <person name="Keri Z."/>
            <person name="LaButti K."/>
            <person name="Lipzen A."/>
            <person name="Lombard V."/>
            <person name="Magnuson J."/>
            <person name="Maillard F."/>
            <person name="Murat C."/>
            <person name="Nolan M."/>
            <person name="Ohm R.A."/>
            <person name="Pangilinan J."/>
            <person name="Pereira M.F."/>
            <person name="Perotto S."/>
            <person name="Peter M."/>
            <person name="Pfister S."/>
            <person name="Riley R."/>
            <person name="Sitrit Y."/>
            <person name="Stielow J.B."/>
            <person name="Szollosi G."/>
            <person name="Zifcakova L."/>
            <person name="Stursova M."/>
            <person name="Spatafora J.W."/>
            <person name="Tedersoo L."/>
            <person name="Vaario L.M."/>
            <person name="Yamada A."/>
            <person name="Yan M."/>
            <person name="Wang P."/>
            <person name="Xu J."/>
            <person name="Bruns T."/>
            <person name="Baldrian P."/>
            <person name="Vilgalys R."/>
            <person name="Dunand C."/>
            <person name="Henrissat B."/>
            <person name="Grigoriev I.V."/>
            <person name="Hibbett D."/>
            <person name="Nagy L.G."/>
            <person name="Martin F.M."/>
        </authorList>
    </citation>
    <scope>NUCLEOTIDE SEQUENCE</scope>
    <source>
        <strain evidence="1">P2</strain>
    </source>
</reference>
<reference evidence="1" key="1">
    <citation type="submission" date="2019-10" db="EMBL/GenBank/DDBJ databases">
        <authorList>
            <consortium name="DOE Joint Genome Institute"/>
            <person name="Kuo A."/>
            <person name="Miyauchi S."/>
            <person name="Kiss E."/>
            <person name="Drula E."/>
            <person name="Kohler A."/>
            <person name="Sanchez-Garcia M."/>
            <person name="Andreopoulos B."/>
            <person name="Barry K.W."/>
            <person name="Bonito G."/>
            <person name="Buee M."/>
            <person name="Carver A."/>
            <person name="Chen C."/>
            <person name="Cichocki N."/>
            <person name="Clum A."/>
            <person name="Culley D."/>
            <person name="Crous P.W."/>
            <person name="Fauchery L."/>
            <person name="Girlanda M."/>
            <person name="Hayes R."/>
            <person name="Keri Z."/>
            <person name="Labutti K."/>
            <person name="Lipzen A."/>
            <person name="Lombard V."/>
            <person name="Magnuson J."/>
            <person name="Maillard F."/>
            <person name="Morin E."/>
            <person name="Murat C."/>
            <person name="Nolan M."/>
            <person name="Ohm R."/>
            <person name="Pangilinan J."/>
            <person name="Pereira M."/>
            <person name="Perotto S."/>
            <person name="Peter M."/>
            <person name="Riley R."/>
            <person name="Sitrit Y."/>
            <person name="Stielow B."/>
            <person name="Szollosi G."/>
            <person name="Zifcakova L."/>
            <person name="Stursova M."/>
            <person name="Spatafora J.W."/>
            <person name="Tedersoo L."/>
            <person name="Vaario L.-M."/>
            <person name="Yamada A."/>
            <person name="Yan M."/>
            <person name="Wang P."/>
            <person name="Xu J."/>
            <person name="Bruns T."/>
            <person name="Baldrian P."/>
            <person name="Vilgalys R."/>
            <person name="Henrissat B."/>
            <person name="Grigoriev I.V."/>
            <person name="Hibbett D."/>
            <person name="Nagy L.G."/>
            <person name="Martin F.M."/>
        </authorList>
    </citation>
    <scope>NUCLEOTIDE SEQUENCE</scope>
    <source>
        <strain evidence="1">P2</strain>
    </source>
</reference>
<accession>A0ACB6Z8K4</accession>
<dbReference type="EMBL" id="MU118074">
    <property type="protein sequence ID" value="KAF9645897.1"/>
    <property type="molecule type" value="Genomic_DNA"/>
</dbReference>
<evidence type="ECO:0000313" key="1">
    <source>
        <dbReference type="EMBL" id="KAF9645897.1"/>
    </source>
</evidence>
<protein>
    <submittedName>
        <fullName evidence="1">Uncharacterized protein</fullName>
    </submittedName>
</protein>
<name>A0ACB6Z8K4_THEGA</name>
<keyword evidence="2" id="KW-1185">Reference proteome</keyword>
<proteinExistence type="predicted"/>
<sequence>MARIFLCLANAVCFRFGRTRYTTGIAYLRLLAVVVLLSSIDMRMSWSERGVGLSLGFQSSMKTDSLPFVLHLPPVKPKNTLFLLDTVVLRTCLFFFFVLGFLRNFCVAPTSTPERTQTALS</sequence>
<dbReference type="Proteomes" id="UP000886501">
    <property type="component" value="Unassembled WGS sequence"/>
</dbReference>
<evidence type="ECO:0000313" key="2">
    <source>
        <dbReference type="Proteomes" id="UP000886501"/>
    </source>
</evidence>
<gene>
    <name evidence="1" type="ORF">BDM02DRAFT_3119506</name>
</gene>
<organism evidence="1 2">
    <name type="scientific">Thelephora ganbajun</name>
    <name type="common">Ganba fungus</name>
    <dbReference type="NCBI Taxonomy" id="370292"/>
    <lineage>
        <taxon>Eukaryota</taxon>
        <taxon>Fungi</taxon>
        <taxon>Dikarya</taxon>
        <taxon>Basidiomycota</taxon>
        <taxon>Agaricomycotina</taxon>
        <taxon>Agaricomycetes</taxon>
        <taxon>Thelephorales</taxon>
        <taxon>Thelephoraceae</taxon>
        <taxon>Thelephora</taxon>
    </lineage>
</organism>